<name>A0A7X0AVC7_9PROT</name>
<proteinExistence type="predicted"/>
<keyword evidence="3" id="KW-1185">Reference proteome</keyword>
<dbReference type="RefSeq" id="WP_184796800.1">
    <property type="nucleotide sequence ID" value="NZ_JACIIZ010000001.1"/>
</dbReference>
<protein>
    <submittedName>
        <fullName evidence="2">Uncharacterized protein</fullName>
    </submittedName>
</protein>
<evidence type="ECO:0000313" key="2">
    <source>
        <dbReference type="EMBL" id="MBB6249775.1"/>
    </source>
</evidence>
<dbReference type="EMBL" id="JACIIZ010000001">
    <property type="protein sequence ID" value="MBB6249775.1"/>
    <property type="molecule type" value="Genomic_DNA"/>
</dbReference>
<organism evidence="2 3">
    <name type="scientific">Nitrospirillum iridis</name>
    <dbReference type="NCBI Taxonomy" id="765888"/>
    <lineage>
        <taxon>Bacteria</taxon>
        <taxon>Pseudomonadati</taxon>
        <taxon>Pseudomonadota</taxon>
        <taxon>Alphaproteobacteria</taxon>
        <taxon>Rhodospirillales</taxon>
        <taxon>Azospirillaceae</taxon>
        <taxon>Nitrospirillum</taxon>
    </lineage>
</organism>
<evidence type="ECO:0000313" key="3">
    <source>
        <dbReference type="Proteomes" id="UP000539175"/>
    </source>
</evidence>
<feature type="compositionally biased region" description="Low complexity" evidence="1">
    <location>
        <begin position="8"/>
        <end position="29"/>
    </location>
</feature>
<dbReference type="AlphaFoldDB" id="A0A7X0AVC7"/>
<comment type="caution">
    <text evidence="2">The sequence shown here is derived from an EMBL/GenBank/DDBJ whole genome shotgun (WGS) entry which is preliminary data.</text>
</comment>
<sequence length="350" mass="39525">MLGRENPVQAAAAEDGAGQGAATATTVETSPVSVSPEEVEAGRSTHFLFENKVFSVPGAFFSFARDGNEPVYNVQLGELWGKIAFRTLREAFGIDDNSPDATLLGVVERGLKYVKTIRPGDSIPRELLDGTASWRVEDQHLQIARGRITVQLVSWITGKETLITDRAQLEQVVEDPQTKQRAQQAFSELARRLGLPEERKQEIVDKVESIARELSYIEALRDRYGQVQHILSGLAQTGRIYKTDRQIQSDLSRMMALVKQPILDFEDIFGQLDAQTGEIVAVLKSYDSQLGFIRRMRDELHTRLMLWDDVIYAWEGEPIERGPELEARLKKTYHFLAQHFLVTKVWQRGA</sequence>
<feature type="region of interest" description="Disordered" evidence="1">
    <location>
        <begin position="1"/>
        <end position="37"/>
    </location>
</feature>
<accession>A0A7X0AVC7</accession>
<gene>
    <name evidence="2" type="ORF">FHS74_000308</name>
</gene>
<evidence type="ECO:0000256" key="1">
    <source>
        <dbReference type="SAM" id="MobiDB-lite"/>
    </source>
</evidence>
<dbReference type="Proteomes" id="UP000539175">
    <property type="component" value="Unassembled WGS sequence"/>
</dbReference>
<reference evidence="2 3" key="1">
    <citation type="submission" date="2020-08" db="EMBL/GenBank/DDBJ databases">
        <title>Genomic Encyclopedia of Type Strains, Phase IV (KMG-IV): sequencing the most valuable type-strain genomes for metagenomic binning, comparative biology and taxonomic classification.</title>
        <authorList>
            <person name="Goeker M."/>
        </authorList>
    </citation>
    <scope>NUCLEOTIDE SEQUENCE [LARGE SCALE GENOMIC DNA]</scope>
    <source>
        <strain evidence="2 3">DSM 22198</strain>
    </source>
</reference>